<dbReference type="InterPro" id="IPR036689">
    <property type="entry name" value="ESAT-6-like_sf"/>
</dbReference>
<sequence>MNIKVTPQDLRETAQQLQNGSQQINSTLATLKGRVDALQSIWQGQAHTQYNEYYQQWNQAAIKLNEALNNLSQLTTTAANQFEEADQNIGRMFQAR</sequence>
<protein>
    <recommendedName>
        <fullName evidence="1">ESAT-6-like protein</fullName>
    </recommendedName>
</protein>
<comment type="similarity">
    <text evidence="1">Belongs to the WXG100 family.</text>
</comment>
<gene>
    <name evidence="3" type="ORF">OS242_19490</name>
</gene>
<dbReference type="SUPFAM" id="SSF140453">
    <property type="entry name" value="EsxAB dimer-like"/>
    <property type="match status" value="1"/>
</dbReference>
<name>A0ABT3X917_9BACL</name>
<evidence type="ECO:0000256" key="2">
    <source>
        <dbReference type="SAM" id="Coils"/>
    </source>
</evidence>
<dbReference type="RefSeq" id="WP_267153361.1">
    <property type="nucleotide sequence ID" value="NZ_JAPMLT010000016.1"/>
</dbReference>
<dbReference type="EMBL" id="JAPMLT010000016">
    <property type="protein sequence ID" value="MCX7572110.1"/>
    <property type="molecule type" value="Genomic_DNA"/>
</dbReference>
<evidence type="ECO:0000313" key="4">
    <source>
        <dbReference type="Proteomes" id="UP001208017"/>
    </source>
</evidence>
<keyword evidence="4" id="KW-1185">Reference proteome</keyword>
<dbReference type="Gene3D" id="1.10.287.1060">
    <property type="entry name" value="ESAT-6-like"/>
    <property type="match status" value="1"/>
</dbReference>
<dbReference type="InterPro" id="IPR010310">
    <property type="entry name" value="T7SS_ESAT-6-like"/>
</dbReference>
<evidence type="ECO:0000313" key="3">
    <source>
        <dbReference type="EMBL" id="MCX7572110.1"/>
    </source>
</evidence>
<evidence type="ECO:0000256" key="1">
    <source>
        <dbReference type="RuleBase" id="RU362001"/>
    </source>
</evidence>
<accession>A0ABT3X917</accession>
<dbReference type="Pfam" id="PF06013">
    <property type="entry name" value="WXG100"/>
    <property type="match status" value="1"/>
</dbReference>
<keyword evidence="2" id="KW-0175">Coiled coil</keyword>
<dbReference type="NCBIfam" id="TIGR03930">
    <property type="entry name" value="WXG100_ESAT6"/>
    <property type="match status" value="1"/>
</dbReference>
<feature type="coiled-coil region" evidence="2">
    <location>
        <begin position="54"/>
        <end position="84"/>
    </location>
</feature>
<comment type="caution">
    <text evidence="3">The sequence shown here is derived from an EMBL/GenBank/DDBJ whole genome shotgun (WGS) entry which is preliminary data.</text>
</comment>
<proteinExistence type="inferred from homology"/>
<reference evidence="3 4" key="1">
    <citation type="submission" date="2022-11" db="EMBL/GenBank/DDBJ databases">
        <title>Study of microbial diversity in lake waters.</title>
        <authorList>
            <person name="Zhang J."/>
        </authorList>
    </citation>
    <scope>NUCLEOTIDE SEQUENCE [LARGE SCALE GENOMIC DNA]</scope>
    <source>
        <strain evidence="3 4">DT12</strain>
    </source>
</reference>
<organism evidence="3 4">
    <name type="scientific">Tumebacillus lacus</name>
    <dbReference type="NCBI Taxonomy" id="2995335"/>
    <lineage>
        <taxon>Bacteria</taxon>
        <taxon>Bacillati</taxon>
        <taxon>Bacillota</taxon>
        <taxon>Bacilli</taxon>
        <taxon>Bacillales</taxon>
        <taxon>Alicyclobacillaceae</taxon>
        <taxon>Tumebacillus</taxon>
    </lineage>
</organism>
<dbReference type="Proteomes" id="UP001208017">
    <property type="component" value="Unassembled WGS sequence"/>
</dbReference>